<dbReference type="InterPro" id="IPR021903">
    <property type="entry name" value="DUF3515"/>
</dbReference>
<name>A0A5P9QBM4_9MICO</name>
<keyword evidence="2" id="KW-1185">Reference proteome</keyword>
<evidence type="ECO:0008006" key="3">
    <source>
        <dbReference type="Google" id="ProtNLM"/>
    </source>
</evidence>
<dbReference type="AlphaFoldDB" id="A0A5P9QBM4"/>
<sequence length="142" mass="14330">MAAGVAACSPVISVPVATHATDPACADVILDLPDQVAGQDQRTTSSQATSAWGSAGSAITLRCGVEQPGPSDQCQSIENPDGTSVDWISAETSTGWTFVTYGRDPAVEVQVPKSLGEGQPTAALVDVAPAVLDVKATTTCTG</sequence>
<dbReference type="KEGG" id="lxl:KDY119_02363"/>
<evidence type="ECO:0000313" key="2">
    <source>
        <dbReference type="Proteomes" id="UP000326702"/>
    </source>
</evidence>
<protein>
    <recommendedName>
        <fullName evidence="3">DUF3515 domain-containing protein</fullName>
    </recommendedName>
</protein>
<gene>
    <name evidence="1" type="ORF">KDY119_02363</name>
</gene>
<accession>A0A5P9QBM4</accession>
<dbReference type="Pfam" id="PF12028">
    <property type="entry name" value="DUF3515"/>
    <property type="match status" value="1"/>
</dbReference>
<dbReference type="Proteomes" id="UP000326702">
    <property type="component" value="Chromosome"/>
</dbReference>
<dbReference type="EMBL" id="CP045529">
    <property type="protein sequence ID" value="QFU98843.1"/>
    <property type="molecule type" value="Genomic_DNA"/>
</dbReference>
<reference evidence="1 2" key="1">
    <citation type="submission" date="2019-10" db="EMBL/GenBank/DDBJ databases">
        <title>Genome sequence of Luteimicrobium xylanilyticum HY-24.</title>
        <authorList>
            <person name="Kim D.Y."/>
            <person name="Park H.-Y."/>
        </authorList>
    </citation>
    <scope>NUCLEOTIDE SEQUENCE [LARGE SCALE GENOMIC DNA]</scope>
    <source>
        <strain evidence="1 2">HY-24</strain>
    </source>
</reference>
<proteinExistence type="predicted"/>
<evidence type="ECO:0000313" key="1">
    <source>
        <dbReference type="EMBL" id="QFU98843.1"/>
    </source>
</evidence>
<organism evidence="1 2">
    <name type="scientific">Luteimicrobium xylanilyticum</name>
    <dbReference type="NCBI Taxonomy" id="1133546"/>
    <lineage>
        <taxon>Bacteria</taxon>
        <taxon>Bacillati</taxon>
        <taxon>Actinomycetota</taxon>
        <taxon>Actinomycetes</taxon>
        <taxon>Micrococcales</taxon>
        <taxon>Luteimicrobium</taxon>
    </lineage>
</organism>